<dbReference type="PRINTS" id="PR00080">
    <property type="entry name" value="SDRFAMILY"/>
</dbReference>
<dbReference type="AlphaFoldDB" id="A0A395UX56"/>
<dbReference type="RefSeq" id="WP_118003996.1">
    <property type="nucleotide sequence ID" value="NZ_QRUJ01000012.1"/>
</dbReference>
<reference evidence="6 7" key="1">
    <citation type="submission" date="2018-08" db="EMBL/GenBank/DDBJ databases">
        <title>A genome reference for cultivated species of the human gut microbiota.</title>
        <authorList>
            <person name="Zou Y."/>
            <person name="Xue W."/>
            <person name="Luo G."/>
        </authorList>
    </citation>
    <scope>NUCLEOTIDE SEQUENCE [LARGE SCALE GENOMIC DNA]</scope>
    <source>
        <strain evidence="5 7">AF18-16LB</strain>
        <strain evidence="4 6">AF25-15</strain>
    </source>
</reference>
<dbReference type="EMBL" id="QRUJ01000012">
    <property type="protein sequence ID" value="RGR53553.1"/>
    <property type="molecule type" value="Genomic_DNA"/>
</dbReference>
<evidence type="ECO:0000256" key="3">
    <source>
        <dbReference type="RuleBase" id="RU000363"/>
    </source>
</evidence>
<keyword evidence="2" id="KW-0443">Lipid metabolism</keyword>
<dbReference type="Pfam" id="PF00106">
    <property type="entry name" value="adh_short"/>
    <property type="match status" value="1"/>
</dbReference>
<evidence type="ECO:0000256" key="2">
    <source>
        <dbReference type="ARBA" id="ARBA00023221"/>
    </source>
</evidence>
<comment type="similarity">
    <text evidence="1 3">Belongs to the short-chain dehydrogenases/reductases (SDR) family.</text>
</comment>
<dbReference type="Proteomes" id="UP000284296">
    <property type="component" value="Unassembled WGS sequence"/>
</dbReference>
<evidence type="ECO:0000313" key="6">
    <source>
        <dbReference type="Proteomes" id="UP000266066"/>
    </source>
</evidence>
<dbReference type="PRINTS" id="PR00081">
    <property type="entry name" value="GDHRDH"/>
</dbReference>
<dbReference type="InterPro" id="IPR036291">
    <property type="entry name" value="NAD(P)-bd_dom_sf"/>
</dbReference>
<evidence type="ECO:0000313" key="7">
    <source>
        <dbReference type="Proteomes" id="UP000284296"/>
    </source>
</evidence>
<dbReference type="Proteomes" id="UP000266066">
    <property type="component" value="Unassembled WGS sequence"/>
</dbReference>
<evidence type="ECO:0000313" key="5">
    <source>
        <dbReference type="EMBL" id="RGT82160.1"/>
    </source>
</evidence>
<sequence>MEKAIVTGASSGIGKAICKQLAAKGWVVYGIGRSFQKSDDTTGIEHIVCDITDTAKLTKKIKEINKNHDISLLINNAGVGFYALHEELNPVKISQMVRTNLEAPMIITNLLLRDLKKNKGTIINISSITAEKTNPHGCAYGATKAGLTSFSHSLFEEARKYGVRVVNLEPDMTDTNLYRNADFTVDENEAARIQPNEVADAVLYVLGQREGLVMTDITIRPQLHRIARK</sequence>
<dbReference type="PANTHER" id="PTHR42879">
    <property type="entry name" value="3-OXOACYL-(ACYL-CARRIER-PROTEIN) REDUCTASE"/>
    <property type="match status" value="1"/>
</dbReference>
<dbReference type="EMBL" id="QRXG01000007">
    <property type="protein sequence ID" value="RGT82160.1"/>
    <property type="molecule type" value="Genomic_DNA"/>
</dbReference>
<dbReference type="Gene3D" id="3.40.50.720">
    <property type="entry name" value="NAD(P)-binding Rossmann-like Domain"/>
    <property type="match status" value="1"/>
</dbReference>
<keyword evidence="2" id="KW-0753">Steroid metabolism</keyword>
<evidence type="ECO:0000313" key="4">
    <source>
        <dbReference type="EMBL" id="RGR53553.1"/>
    </source>
</evidence>
<gene>
    <name evidence="5" type="ORF">DWX06_05810</name>
    <name evidence="4" type="ORF">DWY38_11355</name>
</gene>
<dbReference type="SUPFAM" id="SSF51735">
    <property type="entry name" value="NAD(P)-binding Rossmann-fold domains"/>
    <property type="match status" value="1"/>
</dbReference>
<name>A0A395UX56_9FIRM</name>
<organism evidence="4 6">
    <name type="scientific">Agathobacter rectalis</name>
    <dbReference type="NCBI Taxonomy" id="39491"/>
    <lineage>
        <taxon>Bacteria</taxon>
        <taxon>Bacillati</taxon>
        <taxon>Bacillota</taxon>
        <taxon>Clostridia</taxon>
        <taxon>Lachnospirales</taxon>
        <taxon>Lachnospiraceae</taxon>
        <taxon>Agathobacter</taxon>
    </lineage>
</organism>
<dbReference type="GO" id="GO:0008202">
    <property type="term" value="P:steroid metabolic process"/>
    <property type="evidence" value="ECO:0007669"/>
    <property type="project" value="UniProtKB-KW"/>
</dbReference>
<dbReference type="InterPro" id="IPR050259">
    <property type="entry name" value="SDR"/>
</dbReference>
<dbReference type="CDD" id="cd05233">
    <property type="entry name" value="SDR_c"/>
    <property type="match status" value="1"/>
</dbReference>
<comment type="caution">
    <text evidence="4">The sequence shown here is derived from an EMBL/GenBank/DDBJ whole genome shotgun (WGS) entry which is preliminary data.</text>
</comment>
<protein>
    <submittedName>
        <fullName evidence="4">SDR family NAD(P)-dependent oxidoreductase</fullName>
    </submittedName>
</protein>
<dbReference type="InterPro" id="IPR002347">
    <property type="entry name" value="SDR_fam"/>
</dbReference>
<accession>A0A395UX56</accession>
<dbReference type="PANTHER" id="PTHR42879:SF2">
    <property type="entry name" value="3-OXOACYL-[ACYL-CARRIER-PROTEIN] REDUCTASE FABG"/>
    <property type="match status" value="1"/>
</dbReference>
<proteinExistence type="inferred from homology"/>
<evidence type="ECO:0000256" key="1">
    <source>
        <dbReference type="ARBA" id="ARBA00006484"/>
    </source>
</evidence>